<sequence>MLQQLAPPKPFKNYSELVELLITRGMLVPDPNRAERKISQIGYYRLSGYWQPARDFDRDEQQNVLICQVTRKPRRKSNFLPDTTFNDAVDLYLFDKKLRQLMLDAIERIEIQVRTVIAHEVGYHSPMAYTDSQFIRPKQTEDWNDRKTNQKRNTWLEWQKRQKNLLDRSQEDSIEWHRRAHKAIPFWVAVEAWDFGTLSKYFEILKGNHQNRIAARLGISDTHVLTQWLREINTLRNRCAHHTRIWNQVAANPLSVLDNPYFQNLALDQNARSRIFGLISVIWLLVQRLGPSSSWIKQVADLLDSKPSLPGCQFSSLGLPEAGFPRKLFGI</sequence>
<protein>
    <submittedName>
        <fullName evidence="1">Abi family protein</fullName>
    </submittedName>
</protein>
<proteinExistence type="predicted"/>
<dbReference type="EMBL" id="JANIAM010000024">
    <property type="protein sequence ID" value="MDD2114822.1"/>
    <property type="molecule type" value="Genomic_DNA"/>
</dbReference>
<evidence type="ECO:0000313" key="2">
    <source>
        <dbReference type="Proteomes" id="UP001150728"/>
    </source>
</evidence>
<organism evidence="1 2">
    <name type="scientific">Pseudomonas asiatica</name>
    <dbReference type="NCBI Taxonomy" id="2219225"/>
    <lineage>
        <taxon>Bacteria</taxon>
        <taxon>Pseudomonadati</taxon>
        <taxon>Pseudomonadota</taxon>
        <taxon>Gammaproteobacteria</taxon>
        <taxon>Pseudomonadales</taxon>
        <taxon>Pseudomonadaceae</taxon>
        <taxon>Pseudomonas</taxon>
    </lineage>
</organism>
<dbReference type="AlphaFoldDB" id="A0A9X4DGV9"/>
<gene>
    <name evidence="1" type="ORF">NP554_23845</name>
</gene>
<dbReference type="GeneID" id="93676540"/>
<evidence type="ECO:0000313" key="1">
    <source>
        <dbReference type="EMBL" id="MDD2114822.1"/>
    </source>
</evidence>
<dbReference type="InterPro" id="IPR011664">
    <property type="entry name" value="Abi_system_AbiD/AbiF-like"/>
</dbReference>
<dbReference type="RefSeq" id="WP_023628781.1">
    <property type="nucleotide sequence ID" value="NZ_JAJSRT010000019.1"/>
</dbReference>
<dbReference type="Pfam" id="PF07751">
    <property type="entry name" value="Abi_2"/>
    <property type="match status" value="1"/>
</dbReference>
<dbReference type="InterPro" id="IPR017034">
    <property type="entry name" value="Abi_system_AbiD/AbiF"/>
</dbReference>
<comment type="caution">
    <text evidence="1">The sequence shown here is derived from an EMBL/GenBank/DDBJ whole genome shotgun (WGS) entry which is preliminary data.</text>
</comment>
<dbReference type="Proteomes" id="UP001150728">
    <property type="component" value="Unassembled WGS sequence"/>
</dbReference>
<reference evidence="1" key="1">
    <citation type="submission" date="2022-07" db="EMBL/GenBank/DDBJ databases">
        <title>Multi-strain Analysis of Pseudomonas putida Reveals Metabolic and Genetic Diversity.</title>
        <authorList>
            <person name="Monk J.M."/>
        </authorList>
    </citation>
    <scope>NUCLEOTIDE SEQUENCE</scope>
    <source>
        <strain evidence="1">17633</strain>
    </source>
</reference>
<dbReference type="PIRSF" id="PIRSF034934">
    <property type="entry name" value="AbiF_AbiD"/>
    <property type="match status" value="1"/>
</dbReference>
<name>A0A9X4DGV9_9PSED</name>
<accession>A0A9X4DGV9</accession>